<evidence type="ECO:0000313" key="1">
    <source>
        <dbReference type="EMBL" id="CAG8655297.1"/>
    </source>
</evidence>
<dbReference type="EMBL" id="CAJVPT010021516">
    <property type="protein sequence ID" value="CAG8655297.1"/>
    <property type="molecule type" value="Genomic_DNA"/>
</dbReference>
<dbReference type="Proteomes" id="UP000789525">
    <property type="component" value="Unassembled WGS sequence"/>
</dbReference>
<sequence length="176" mass="19581">TKNCIKLTNDGEKIKYRQECPQGENVVKIVFEGNEGSTANRRSAVELTNSSESSCTRTILNNEDNGFAEILDGNIAKGNNESDKNSTLPRAGKNATTVKINTSTNVVNISDNAITLEGFTNQTPVKKKPITLKRRPRLSHRPKIDVIIRIPEMMLVRPTRKEVEEKNIPVTLEASY</sequence>
<organism evidence="1 2">
    <name type="scientific">Acaulospora colombiana</name>
    <dbReference type="NCBI Taxonomy" id="27376"/>
    <lineage>
        <taxon>Eukaryota</taxon>
        <taxon>Fungi</taxon>
        <taxon>Fungi incertae sedis</taxon>
        <taxon>Mucoromycota</taxon>
        <taxon>Glomeromycotina</taxon>
        <taxon>Glomeromycetes</taxon>
        <taxon>Diversisporales</taxon>
        <taxon>Acaulosporaceae</taxon>
        <taxon>Acaulospora</taxon>
    </lineage>
</organism>
<reference evidence="1" key="1">
    <citation type="submission" date="2021-06" db="EMBL/GenBank/DDBJ databases">
        <authorList>
            <person name="Kallberg Y."/>
            <person name="Tangrot J."/>
            <person name="Rosling A."/>
        </authorList>
    </citation>
    <scope>NUCLEOTIDE SEQUENCE</scope>
    <source>
        <strain evidence="1">CL356</strain>
    </source>
</reference>
<gene>
    <name evidence="1" type="ORF">ACOLOM_LOCUS8380</name>
</gene>
<evidence type="ECO:0000313" key="2">
    <source>
        <dbReference type="Proteomes" id="UP000789525"/>
    </source>
</evidence>
<protein>
    <submittedName>
        <fullName evidence="1">5079_t:CDS:1</fullName>
    </submittedName>
</protein>
<accession>A0ACA9NLP2</accession>
<name>A0ACA9NLP2_9GLOM</name>
<feature type="non-terminal residue" evidence="1">
    <location>
        <position position="1"/>
    </location>
</feature>
<comment type="caution">
    <text evidence="1">The sequence shown here is derived from an EMBL/GenBank/DDBJ whole genome shotgun (WGS) entry which is preliminary data.</text>
</comment>
<keyword evidence="2" id="KW-1185">Reference proteome</keyword>
<proteinExistence type="predicted"/>